<comment type="caution">
    <text evidence="2">The sequence shown here is derived from an EMBL/GenBank/DDBJ whole genome shotgun (WGS) entry which is preliminary data.</text>
</comment>
<dbReference type="InterPro" id="IPR036971">
    <property type="entry name" value="PDEase_catalytic_dom_sf"/>
</dbReference>
<feature type="non-terminal residue" evidence="2">
    <location>
        <position position="1"/>
    </location>
</feature>
<dbReference type="GO" id="GO:0007165">
    <property type="term" value="P:signal transduction"/>
    <property type="evidence" value="ECO:0007669"/>
    <property type="project" value="InterPro"/>
</dbReference>
<feature type="domain" description="PDEase" evidence="1">
    <location>
        <begin position="1"/>
        <end position="88"/>
    </location>
</feature>
<reference evidence="2" key="1">
    <citation type="submission" date="2021-02" db="EMBL/GenBank/DDBJ databases">
        <authorList>
            <person name="Nowell W R."/>
        </authorList>
    </citation>
    <scope>NUCLEOTIDE SEQUENCE</scope>
</reference>
<sequence>HCGISNAALINQGDPLAVKYQKVSPLEQHSIDRALEVLNDESHRTALLQAVIQPNNNDAPVTNNEHNAAKSRVVEIFRNCILAMNISRTVDHEAILTVTSCSNAVPCNSSFNISKCNVASTNTYSAWATDPFAQIVGEMTRALVAPLISATTKGSSSDSESESY</sequence>
<evidence type="ECO:0000313" key="2">
    <source>
        <dbReference type="EMBL" id="CAF1280624.1"/>
    </source>
</evidence>
<proteinExistence type="predicted"/>
<dbReference type="EMBL" id="CAJOBA010039917">
    <property type="protein sequence ID" value="CAF4085476.1"/>
    <property type="molecule type" value="Genomic_DNA"/>
</dbReference>
<accession>A0A8S2EWQ0</accession>
<dbReference type="Pfam" id="PF00233">
    <property type="entry name" value="PDEase_I"/>
    <property type="match status" value="1"/>
</dbReference>
<dbReference type="SUPFAM" id="SSF109604">
    <property type="entry name" value="HD-domain/PDEase-like"/>
    <property type="match status" value="1"/>
</dbReference>
<dbReference type="Gene3D" id="1.10.1300.10">
    <property type="entry name" value="3'5'-cyclic nucleotide phosphodiesterase, catalytic domain"/>
    <property type="match status" value="1"/>
</dbReference>
<dbReference type="Proteomes" id="UP000682733">
    <property type="component" value="Unassembled WGS sequence"/>
</dbReference>
<evidence type="ECO:0000313" key="4">
    <source>
        <dbReference type="Proteomes" id="UP000677228"/>
    </source>
</evidence>
<protein>
    <recommendedName>
        <fullName evidence="1">PDEase domain-containing protein</fullName>
    </recommendedName>
</protein>
<dbReference type="Proteomes" id="UP000677228">
    <property type="component" value="Unassembled WGS sequence"/>
</dbReference>
<organism evidence="2 4">
    <name type="scientific">Didymodactylos carnosus</name>
    <dbReference type="NCBI Taxonomy" id="1234261"/>
    <lineage>
        <taxon>Eukaryota</taxon>
        <taxon>Metazoa</taxon>
        <taxon>Spiralia</taxon>
        <taxon>Gnathifera</taxon>
        <taxon>Rotifera</taxon>
        <taxon>Eurotatoria</taxon>
        <taxon>Bdelloidea</taxon>
        <taxon>Philodinida</taxon>
        <taxon>Philodinidae</taxon>
        <taxon>Didymodactylos</taxon>
    </lineage>
</organism>
<evidence type="ECO:0000259" key="1">
    <source>
        <dbReference type="Pfam" id="PF00233"/>
    </source>
</evidence>
<gene>
    <name evidence="2" type="ORF">OVA965_LOCUS27620</name>
    <name evidence="3" type="ORF">TMI583_LOCUS28368</name>
</gene>
<dbReference type="GO" id="GO:0004114">
    <property type="term" value="F:3',5'-cyclic-nucleotide phosphodiesterase activity"/>
    <property type="evidence" value="ECO:0007669"/>
    <property type="project" value="InterPro"/>
</dbReference>
<dbReference type="InterPro" id="IPR002073">
    <property type="entry name" value="PDEase_catalytic_dom"/>
</dbReference>
<name>A0A8S2EWQ0_9BILA</name>
<dbReference type="AlphaFoldDB" id="A0A8S2EWQ0"/>
<evidence type="ECO:0000313" key="3">
    <source>
        <dbReference type="EMBL" id="CAF4085476.1"/>
    </source>
</evidence>
<dbReference type="EMBL" id="CAJNOK010018352">
    <property type="protein sequence ID" value="CAF1280624.1"/>
    <property type="molecule type" value="Genomic_DNA"/>
</dbReference>